<dbReference type="GO" id="GO:0016787">
    <property type="term" value="F:hydrolase activity"/>
    <property type="evidence" value="ECO:0007669"/>
    <property type="project" value="UniProtKB-KW"/>
</dbReference>
<feature type="domain" description="Beta-lactamase-related" evidence="2">
    <location>
        <begin position="10"/>
        <end position="243"/>
    </location>
</feature>
<evidence type="ECO:0000313" key="3">
    <source>
        <dbReference type="EMBL" id="KPV50348.1"/>
    </source>
</evidence>
<evidence type="ECO:0000313" key="4">
    <source>
        <dbReference type="Proteomes" id="UP000050509"/>
    </source>
</evidence>
<comment type="caution">
    <text evidence="3">The sequence shown here is derived from an EMBL/GenBank/DDBJ whole genome shotgun (WGS) entry which is preliminary data.</text>
</comment>
<dbReference type="SUPFAM" id="SSF56601">
    <property type="entry name" value="beta-lactamase/transpeptidase-like"/>
    <property type="match status" value="1"/>
</dbReference>
<protein>
    <submittedName>
        <fullName evidence="3">Beta-lactamase</fullName>
    </submittedName>
</protein>
<dbReference type="InterPro" id="IPR001466">
    <property type="entry name" value="Beta-lactam-related"/>
</dbReference>
<accession>A0A0P9FCE1</accession>
<dbReference type="PANTHER" id="PTHR43283">
    <property type="entry name" value="BETA-LACTAMASE-RELATED"/>
    <property type="match status" value="1"/>
</dbReference>
<dbReference type="AlphaFoldDB" id="A0A0P9FCE1"/>
<dbReference type="Proteomes" id="UP000050509">
    <property type="component" value="Unassembled WGS sequence"/>
</dbReference>
<dbReference type="Pfam" id="PF00144">
    <property type="entry name" value="Beta-lactamase"/>
    <property type="match status" value="1"/>
</dbReference>
<keyword evidence="1" id="KW-0378">Hydrolase</keyword>
<dbReference type="InterPro" id="IPR050789">
    <property type="entry name" value="Diverse_Enzym_Activities"/>
</dbReference>
<dbReference type="PANTHER" id="PTHR43283:SF11">
    <property type="entry name" value="BETA-LACTAMASE-RELATED DOMAIN-CONTAINING PROTEIN"/>
    <property type="match status" value="1"/>
</dbReference>
<sequence>MKHPLAAEIDTLVGDAIARRIFPGAVVLVARGDEIAYWSATGATVYESAEAQPIVRDTIYDIASLTKMFTATAALRLADAGLLDLAAPAARYLPDLRATEVTITHLLTHTSGLDIRLSVLREQGAAGIWRTVRALEPARPPGTSVAYTNVNSLLLGAIVEQCAGAPLDRAFGELIFAPLGLRDTGFCPPPALHGRIAPTEHDPEWRGGLVHGTVHDESAHALGGVAGHAGLFSSAGELWQFCRMWLRAAAGEA</sequence>
<dbReference type="InterPro" id="IPR012338">
    <property type="entry name" value="Beta-lactam/transpept-like"/>
</dbReference>
<proteinExistence type="predicted"/>
<dbReference type="PATRIC" id="fig|186479.3.peg.1823"/>
<keyword evidence="4" id="KW-1185">Reference proteome</keyword>
<evidence type="ECO:0000259" key="2">
    <source>
        <dbReference type="Pfam" id="PF00144"/>
    </source>
</evidence>
<organism evidence="3 4">
    <name type="scientific">Kouleothrix aurantiaca</name>
    <dbReference type="NCBI Taxonomy" id="186479"/>
    <lineage>
        <taxon>Bacteria</taxon>
        <taxon>Bacillati</taxon>
        <taxon>Chloroflexota</taxon>
        <taxon>Chloroflexia</taxon>
        <taxon>Chloroflexales</taxon>
        <taxon>Roseiflexineae</taxon>
        <taxon>Roseiflexaceae</taxon>
        <taxon>Kouleothrix</taxon>
    </lineage>
</organism>
<dbReference type="Gene3D" id="3.40.710.10">
    <property type="entry name" value="DD-peptidase/beta-lactamase superfamily"/>
    <property type="match status" value="1"/>
</dbReference>
<gene>
    <name evidence="3" type="ORF">SE17_27475</name>
</gene>
<reference evidence="3 4" key="1">
    <citation type="submission" date="2015-09" db="EMBL/GenBank/DDBJ databases">
        <title>Draft genome sequence of Kouleothrix aurantiaca JCM 19913.</title>
        <authorList>
            <person name="Hemp J."/>
        </authorList>
    </citation>
    <scope>NUCLEOTIDE SEQUENCE [LARGE SCALE GENOMIC DNA]</scope>
    <source>
        <strain evidence="3 4">COM-B</strain>
    </source>
</reference>
<feature type="non-terminal residue" evidence="3">
    <location>
        <position position="253"/>
    </location>
</feature>
<dbReference type="EMBL" id="LJCR01001445">
    <property type="protein sequence ID" value="KPV50348.1"/>
    <property type="molecule type" value="Genomic_DNA"/>
</dbReference>
<name>A0A0P9FCE1_9CHLR</name>
<evidence type="ECO:0000256" key="1">
    <source>
        <dbReference type="ARBA" id="ARBA00022801"/>
    </source>
</evidence>